<dbReference type="InterPro" id="IPR045584">
    <property type="entry name" value="Pilin-like"/>
</dbReference>
<dbReference type="Pfam" id="PF05307">
    <property type="entry name" value="Bundlin"/>
    <property type="match status" value="1"/>
</dbReference>
<keyword evidence="1" id="KW-0472">Membrane</keyword>
<evidence type="ECO:0000313" key="3">
    <source>
        <dbReference type="Proteomes" id="UP000637061"/>
    </source>
</evidence>
<dbReference type="GO" id="GO:0009289">
    <property type="term" value="C:pilus"/>
    <property type="evidence" value="ECO:0007669"/>
    <property type="project" value="InterPro"/>
</dbReference>
<dbReference type="SUPFAM" id="SSF54523">
    <property type="entry name" value="Pili subunits"/>
    <property type="match status" value="1"/>
</dbReference>
<evidence type="ECO:0000256" key="1">
    <source>
        <dbReference type="SAM" id="Phobius"/>
    </source>
</evidence>
<dbReference type="Proteomes" id="UP000637061">
    <property type="component" value="Unassembled WGS sequence"/>
</dbReference>
<dbReference type="InterPro" id="IPR007971">
    <property type="entry name" value="Bundlin"/>
</dbReference>
<name>A0A8I1JK23_PSEPU</name>
<keyword evidence="1" id="KW-1133">Transmembrane helix</keyword>
<comment type="caution">
    <text evidence="2">The sequence shown here is derived from an EMBL/GenBank/DDBJ whole genome shotgun (WGS) entry which is preliminary data.</text>
</comment>
<feature type="transmembrane region" description="Helical" evidence="1">
    <location>
        <begin position="12"/>
        <end position="34"/>
    </location>
</feature>
<gene>
    <name evidence="2" type="ORF">JEU22_03660</name>
</gene>
<dbReference type="AlphaFoldDB" id="A0A8I1JK23"/>
<accession>A0A8I1JK23</accession>
<dbReference type="Gene3D" id="3.30.1690.10">
    <property type="entry name" value="TcpA-like pilin"/>
    <property type="match status" value="1"/>
</dbReference>
<proteinExistence type="predicted"/>
<organism evidence="2 3">
    <name type="scientific">Pseudomonas putida</name>
    <name type="common">Arthrobacter siderocapsulatus</name>
    <dbReference type="NCBI Taxonomy" id="303"/>
    <lineage>
        <taxon>Bacteria</taxon>
        <taxon>Pseudomonadati</taxon>
        <taxon>Pseudomonadota</taxon>
        <taxon>Gammaproteobacteria</taxon>
        <taxon>Pseudomonadales</taxon>
        <taxon>Pseudomonadaceae</taxon>
        <taxon>Pseudomonas</taxon>
    </lineage>
</organism>
<dbReference type="RefSeq" id="WP_198746619.1">
    <property type="nucleotide sequence ID" value="NZ_JAEHTE010000002.1"/>
</dbReference>
<sequence>MQLSYKRAAGATLIEIIMVVGLIAIITIGSFLYYNSASQASKVQEALSGLEAISTIVDNMYATSANFSGLTEAVVVNSGSVQSNIKSTVVGNLKHPWNSTAAAVTLGVNPAAVPVASSFLITYTLVPQGACVDLVGKAFNKFPAIRVNGTSIANAGTAATACSNTANTIAFIHN</sequence>
<keyword evidence="1" id="KW-0812">Transmembrane</keyword>
<evidence type="ECO:0000313" key="2">
    <source>
        <dbReference type="EMBL" id="MBI6883000.1"/>
    </source>
</evidence>
<protein>
    <recommendedName>
        <fullName evidence="4">Type 4 secretion system PilS N-terminal domain-containing protein</fullName>
    </recommendedName>
</protein>
<evidence type="ECO:0008006" key="4">
    <source>
        <dbReference type="Google" id="ProtNLM"/>
    </source>
</evidence>
<dbReference type="EMBL" id="JAEHTE010000002">
    <property type="protein sequence ID" value="MBI6883000.1"/>
    <property type="molecule type" value="Genomic_DNA"/>
</dbReference>
<reference evidence="2" key="1">
    <citation type="submission" date="2020-12" db="EMBL/GenBank/DDBJ databases">
        <title>Enhanced detection system for hospital associated transmission using whole genome sequencing surveillance.</title>
        <authorList>
            <person name="Harrison L.H."/>
            <person name="Van Tyne D."/>
            <person name="Marsh J.W."/>
            <person name="Griffith M.P."/>
            <person name="Snyder D.J."/>
            <person name="Cooper V.S."/>
            <person name="Mustapha M."/>
        </authorList>
    </citation>
    <scope>NUCLEOTIDE SEQUENCE</scope>
    <source>
        <strain evidence="2">PSB00042</strain>
    </source>
</reference>